<gene>
    <name evidence="1" type="ORF">DCAF_LOCUS24927</name>
</gene>
<organism evidence="1 2">
    <name type="scientific">Dovyalis caffra</name>
    <dbReference type="NCBI Taxonomy" id="77055"/>
    <lineage>
        <taxon>Eukaryota</taxon>
        <taxon>Viridiplantae</taxon>
        <taxon>Streptophyta</taxon>
        <taxon>Embryophyta</taxon>
        <taxon>Tracheophyta</taxon>
        <taxon>Spermatophyta</taxon>
        <taxon>Magnoliopsida</taxon>
        <taxon>eudicotyledons</taxon>
        <taxon>Gunneridae</taxon>
        <taxon>Pentapetalae</taxon>
        <taxon>rosids</taxon>
        <taxon>fabids</taxon>
        <taxon>Malpighiales</taxon>
        <taxon>Salicaceae</taxon>
        <taxon>Flacourtieae</taxon>
        <taxon>Dovyalis</taxon>
    </lineage>
</organism>
<accession>A0AAV1SNX0</accession>
<dbReference type="Proteomes" id="UP001314170">
    <property type="component" value="Unassembled WGS sequence"/>
</dbReference>
<name>A0AAV1SNX0_9ROSI</name>
<sequence>MDMFADSRAPISAQLPLLFRGFSRSNTSSRSTAKEGGSPETNINSFACMQAISASSSEVPSVLEILQMKQAKQLCITSNTQCYVGKKSMSMVAKAIDVLVTPYSQSLKTGSYLRE</sequence>
<protein>
    <submittedName>
        <fullName evidence="1">Uncharacterized protein</fullName>
    </submittedName>
</protein>
<reference evidence="1 2" key="1">
    <citation type="submission" date="2024-01" db="EMBL/GenBank/DDBJ databases">
        <authorList>
            <person name="Waweru B."/>
        </authorList>
    </citation>
    <scope>NUCLEOTIDE SEQUENCE [LARGE SCALE GENOMIC DNA]</scope>
</reference>
<keyword evidence="2" id="KW-1185">Reference proteome</keyword>
<evidence type="ECO:0000313" key="2">
    <source>
        <dbReference type="Proteomes" id="UP001314170"/>
    </source>
</evidence>
<evidence type="ECO:0000313" key="1">
    <source>
        <dbReference type="EMBL" id="CAK7353826.1"/>
    </source>
</evidence>
<comment type="caution">
    <text evidence="1">The sequence shown here is derived from an EMBL/GenBank/DDBJ whole genome shotgun (WGS) entry which is preliminary data.</text>
</comment>
<dbReference type="AlphaFoldDB" id="A0AAV1SNX0"/>
<dbReference type="EMBL" id="CAWUPB010001194">
    <property type="protein sequence ID" value="CAK7353826.1"/>
    <property type="molecule type" value="Genomic_DNA"/>
</dbReference>
<proteinExistence type="predicted"/>